<dbReference type="AlphaFoldDB" id="A0ABD0UR79"/>
<dbReference type="PROSITE" id="PS50158">
    <property type="entry name" value="ZF_CCHC"/>
    <property type="match status" value="1"/>
</dbReference>
<evidence type="ECO:0000313" key="5">
    <source>
        <dbReference type="Proteomes" id="UP001552299"/>
    </source>
</evidence>
<dbReference type="InterPro" id="IPR025558">
    <property type="entry name" value="DUF4283"/>
</dbReference>
<evidence type="ECO:0000256" key="1">
    <source>
        <dbReference type="PROSITE-ProRule" id="PRU00047"/>
    </source>
</evidence>
<dbReference type="EMBL" id="JANQDX010000012">
    <property type="protein sequence ID" value="KAL0915379.1"/>
    <property type="molecule type" value="Genomic_DNA"/>
</dbReference>
<dbReference type="Proteomes" id="UP001552299">
    <property type="component" value="Unassembled WGS sequence"/>
</dbReference>
<gene>
    <name evidence="4" type="ORF">M5K25_015791</name>
</gene>
<feature type="domain" description="CCHC-type" evidence="3">
    <location>
        <begin position="132"/>
        <end position="145"/>
    </location>
</feature>
<dbReference type="InterPro" id="IPR040256">
    <property type="entry name" value="At4g02000-like"/>
</dbReference>
<keyword evidence="1" id="KW-0862">Zinc</keyword>
<dbReference type="GO" id="GO:0008270">
    <property type="term" value="F:zinc ion binding"/>
    <property type="evidence" value="ECO:0007669"/>
    <property type="project" value="UniProtKB-KW"/>
</dbReference>
<dbReference type="InterPro" id="IPR001878">
    <property type="entry name" value="Znf_CCHC"/>
</dbReference>
<protein>
    <recommendedName>
        <fullName evidence="3">CCHC-type domain-containing protein</fullName>
    </recommendedName>
</protein>
<evidence type="ECO:0000256" key="2">
    <source>
        <dbReference type="SAM" id="MobiDB-lite"/>
    </source>
</evidence>
<comment type="caution">
    <text evidence="4">The sequence shown here is derived from an EMBL/GenBank/DDBJ whole genome shotgun (WGS) entry which is preliminary data.</text>
</comment>
<evidence type="ECO:0000259" key="3">
    <source>
        <dbReference type="PROSITE" id="PS50158"/>
    </source>
</evidence>
<dbReference type="PANTHER" id="PTHR31286">
    <property type="entry name" value="GLYCINE-RICH CELL WALL STRUCTURAL PROTEIN 1.8-LIKE"/>
    <property type="match status" value="1"/>
</dbReference>
<name>A0ABD0UR79_DENTH</name>
<evidence type="ECO:0000313" key="4">
    <source>
        <dbReference type="EMBL" id="KAL0915379.1"/>
    </source>
</evidence>
<keyword evidence="1" id="KW-0479">Metal-binding</keyword>
<feature type="region of interest" description="Disordered" evidence="2">
    <location>
        <begin position="174"/>
        <end position="217"/>
    </location>
</feature>
<feature type="compositionally biased region" description="Polar residues" evidence="2">
    <location>
        <begin position="208"/>
        <end position="217"/>
    </location>
</feature>
<sequence>MEEVSAYIQVLDNVVVGKIIGKKVPFFVLNSEIKRQWSQFGEYQLSTIGQDCFVCTFASLEARDAVLYGGPWFIRGTPLWIDVQTSEWGRRDYARVCVRLDLAKKIQIGIWINGINGQFYQRMEYEGLSLCCFHCGRIGHKQEGCLFSGAQEKTEQRNSQPRIDKRLDEARKVGLKAGSSGNWQPSGAPSSSSPLGELKEEELGVNKQGGTSDSDKK</sequence>
<feature type="compositionally biased region" description="Low complexity" evidence="2">
    <location>
        <begin position="185"/>
        <end position="194"/>
    </location>
</feature>
<proteinExistence type="predicted"/>
<keyword evidence="5" id="KW-1185">Reference proteome</keyword>
<keyword evidence="1" id="KW-0863">Zinc-finger</keyword>
<reference evidence="4 5" key="1">
    <citation type="journal article" date="2024" name="Plant Biotechnol. J.">
        <title>Dendrobium thyrsiflorum genome and its molecular insights into genes involved in important horticultural traits.</title>
        <authorList>
            <person name="Chen B."/>
            <person name="Wang J.Y."/>
            <person name="Zheng P.J."/>
            <person name="Li K.L."/>
            <person name="Liang Y.M."/>
            <person name="Chen X.F."/>
            <person name="Zhang C."/>
            <person name="Zhao X."/>
            <person name="He X."/>
            <person name="Zhang G.Q."/>
            <person name="Liu Z.J."/>
            <person name="Xu Q."/>
        </authorList>
    </citation>
    <scope>NUCLEOTIDE SEQUENCE [LARGE SCALE GENOMIC DNA]</scope>
    <source>
        <strain evidence="4">GZMU011</strain>
    </source>
</reference>
<organism evidence="4 5">
    <name type="scientific">Dendrobium thyrsiflorum</name>
    <name type="common">Pinecone-like raceme dendrobium</name>
    <name type="synonym">Orchid</name>
    <dbReference type="NCBI Taxonomy" id="117978"/>
    <lineage>
        <taxon>Eukaryota</taxon>
        <taxon>Viridiplantae</taxon>
        <taxon>Streptophyta</taxon>
        <taxon>Embryophyta</taxon>
        <taxon>Tracheophyta</taxon>
        <taxon>Spermatophyta</taxon>
        <taxon>Magnoliopsida</taxon>
        <taxon>Liliopsida</taxon>
        <taxon>Asparagales</taxon>
        <taxon>Orchidaceae</taxon>
        <taxon>Epidendroideae</taxon>
        <taxon>Malaxideae</taxon>
        <taxon>Dendrobiinae</taxon>
        <taxon>Dendrobium</taxon>
    </lineage>
</organism>
<accession>A0ABD0UR79</accession>
<dbReference type="Pfam" id="PF14111">
    <property type="entry name" value="DUF4283"/>
    <property type="match status" value="1"/>
</dbReference>
<dbReference type="PANTHER" id="PTHR31286:SF99">
    <property type="entry name" value="DUF4283 DOMAIN-CONTAINING PROTEIN"/>
    <property type="match status" value="1"/>
</dbReference>